<dbReference type="Proteomes" id="UP000504607">
    <property type="component" value="Chromosome 3"/>
</dbReference>
<name>A0A6I9QWY4_ELAGV</name>
<evidence type="ECO:0000313" key="3">
    <source>
        <dbReference type="RefSeq" id="XP_010916657.1"/>
    </source>
</evidence>
<dbReference type="OrthoDB" id="667051at2759"/>
<dbReference type="RefSeq" id="XP_010916657.1">
    <property type="nucleotide sequence ID" value="XM_010918355.3"/>
</dbReference>
<dbReference type="KEGG" id="egu:105041391"/>
<gene>
    <name evidence="3" type="primary">LOC105041391</name>
</gene>
<accession>A0A6I9QWY4</accession>
<keyword evidence="2" id="KW-1185">Reference proteome</keyword>
<dbReference type="Pfam" id="PF07816">
    <property type="entry name" value="DUF1645"/>
    <property type="match status" value="1"/>
</dbReference>
<dbReference type="InParanoid" id="A0A6I9QWY4"/>
<evidence type="ECO:0000256" key="1">
    <source>
        <dbReference type="SAM" id="MobiDB-lite"/>
    </source>
</evidence>
<sequence length="347" mass="37720">MEVVVPMAPGQDFHFQSASTSPYVSAPSSPKPFGNPSDCYFYASAPTSPSRAAAVYAHFFDWEDKPSRPKPDDDDDDGEFDFAVGFDRQLQKKGPTTNLAAADELFENGRIRPLKPPPHLHHPIKDDTRGTTWQGGGGLRSPQVVSEEKVVKDRGRTPSTLSTTRAGSRRGSRSLSPIRGDGDFHKSLTSSSSSSTTTTTTTSSLIRSGGSKKWRLKDLLLFRSASEGRVIGRGSKDPLRKYTMLSSSRSLLPSLSNKRRSSGREDAKNSGSKPGDKNGSVRRGSSQAATSAHEVHYTTNRAVSEELKKKTPLPFNRHGLFGCLSFNPAIRSITRGFGSHSFSRGKS</sequence>
<proteinExistence type="predicted"/>
<dbReference type="GeneID" id="105041391"/>
<protein>
    <submittedName>
        <fullName evidence="3">Uncharacterized protein LOC105041391</fullName>
    </submittedName>
</protein>
<feature type="compositionally biased region" description="Basic and acidic residues" evidence="1">
    <location>
        <begin position="146"/>
        <end position="156"/>
    </location>
</feature>
<organism evidence="2 3">
    <name type="scientific">Elaeis guineensis var. tenera</name>
    <name type="common">Oil palm</name>
    <dbReference type="NCBI Taxonomy" id="51953"/>
    <lineage>
        <taxon>Eukaryota</taxon>
        <taxon>Viridiplantae</taxon>
        <taxon>Streptophyta</taxon>
        <taxon>Embryophyta</taxon>
        <taxon>Tracheophyta</taxon>
        <taxon>Spermatophyta</taxon>
        <taxon>Magnoliopsida</taxon>
        <taxon>Liliopsida</taxon>
        <taxon>Arecaceae</taxon>
        <taxon>Arecoideae</taxon>
        <taxon>Cocoseae</taxon>
        <taxon>Elaeidinae</taxon>
        <taxon>Elaeis</taxon>
    </lineage>
</organism>
<dbReference type="AlphaFoldDB" id="A0A6I9QWY4"/>
<feature type="compositionally biased region" description="Low complexity" evidence="1">
    <location>
        <begin position="189"/>
        <end position="204"/>
    </location>
</feature>
<dbReference type="InterPro" id="IPR012442">
    <property type="entry name" value="DUF1645_plant"/>
</dbReference>
<reference evidence="3" key="1">
    <citation type="submission" date="2025-08" db="UniProtKB">
        <authorList>
            <consortium name="RefSeq"/>
        </authorList>
    </citation>
    <scope>IDENTIFICATION</scope>
</reference>
<evidence type="ECO:0000313" key="2">
    <source>
        <dbReference type="Proteomes" id="UP000504607"/>
    </source>
</evidence>
<feature type="region of interest" description="Disordered" evidence="1">
    <location>
        <begin position="109"/>
        <end position="210"/>
    </location>
</feature>
<feature type="region of interest" description="Disordered" evidence="1">
    <location>
        <begin position="63"/>
        <end position="82"/>
    </location>
</feature>
<feature type="region of interest" description="Disordered" evidence="1">
    <location>
        <begin position="241"/>
        <end position="306"/>
    </location>
</feature>
<dbReference type="PANTHER" id="PTHR33095:SF81">
    <property type="entry name" value="OS07G0619500 PROTEIN"/>
    <property type="match status" value="1"/>
</dbReference>
<dbReference type="PANTHER" id="PTHR33095">
    <property type="entry name" value="OS07G0619500 PROTEIN"/>
    <property type="match status" value="1"/>
</dbReference>
<feature type="compositionally biased region" description="Low complexity" evidence="1">
    <location>
        <begin position="245"/>
        <end position="256"/>
    </location>
</feature>